<accession>I3ED51</accession>
<dbReference type="VEuPathDB" id="MicrosporidiaDB:NEQG_02668"/>
<name>I3ED51_NEMP3</name>
<feature type="non-terminal residue" evidence="2">
    <location>
        <position position="110"/>
    </location>
</feature>
<sequence>MNNSMIIKLLVMMYTICARVELSDIKIIEETKIISKEGNLVINPDGSLSPSRADIMRKCEYIHNKRLYAYEINTMYNLKKTYKQGRLFYEYERKPVNDKAYTNICKSPAF</sequence>
<proteinExistence type="predicted"/>
<organism evidence="2 3">
    <name type="scientific">Nematocida parisii (strain ERTm3)</name>
    <name type="common">Nematode killer fungus</name>
    <dbReference type="NCBI Taxonomy" id="935791"/>
    <lineage>
        <taxon>Eukaryota</taxon>
        <taxon>Fungi</taxon>
        <taxon>Fungi incertae sedis</taxon>
        <taxon>Microsporidia</taxon>
        <taxon>Nematocida</taxon>
    </lineage>
</organism>
<feature type="chain" id="PRO_5003670849" evidence="1">
    <location>
        <begin position="23"/>
        <end position="110"/>
    </location>
</feature>
<dbReference type="EMBL" id="GL870887">
    <property type="protein sequence ID" value="EIJ87148.1"/>
    <property type="molecule type" value="Genomic_DNA"/>
</dbReference>
<evidence type="ECO:0000313" key="2">
    <source>
        <dbReference type="EMBL" id="EIJ87148.1"/>
    </source>
</evidence>
<evidence type="ECO:0000313" key="3">
    <source>
        <dbReference type="Proteomes" id="UP000002872"/>
    </source>
</evidence>
<gene>
    <name evidence="2" type="ORF">NEQG_02668</name>
</gene>
<dbReference type="AlphaFoldDB" id="I3ED51"/>
<feature type="signal peptide" evidence="1">
    <location>
        <begin position="1"/>
        <end position="22"/>
    </location>
</feature>
<dbReference type="InParanoid" id="I3ED51"/>
<dbReference type="Proteomes" id="UP000002872">
    <property type="component" value="Unassembled WGS sequence"/>
</dbReference>
<keyword evidence="3" id="KW-1185">Reference proteome</keyword>
<reference evidence="2" key="1">
    <citation type="submission" date="2011-01" db="EMBL/GenBank/DDBJ databases">
        <title>The Genome Sequence of Nematocida parisii strain ERTm3.</title>
        <authorList>
            <consortium name="The Broad Institute Genome Sequencing Platform"/>
            <consortium name="The Broad Institute Genome Sequencing Center for Infectious Disease"/>
            <person name="Cuomo C."/>
            <person name="Troemel E."/>
            <person name="Young S.K."/>
            <person name="Zeng Q."/>
            <person name="Gargeya S."/>
            <person name="Fitzgerald M."/>
            <person name="Haas B."/>
            <person name="Abouelleil A."/>
            <person name="Alvarado L."/>
            <person name="Arachchi H.M."/>
            <person name="Berlin A."/>
            <person name="Chapman S.B."/>
            <person name="Gearin G."/>
            <person name="Goldberg J."/>
            <person name="Griggs A."/>
            <person name="Gujja S."/>
            <person name="Hansen M."/>
            <person name="Heiman D."/>
            <person name="Howarth C."/>
            <person name="Larimer J."/>
            <person name="Lui A."/>
            <person name="MacDonald P.J.P."/>
            <person name="McCowen C."/>
            <person name="Montmayeur A."/>
            <person name="Murphy C."/>
            <person name="Neiman D."/>
            <person name="Pearson M."/>
            <person name="Priest M."/>
            <person name="Roberts A."/>
            <person name="Saif S."/>
            <person name="Shea T."/>
            <person name="Sisk P."/>
            <person name="Stolte C."/>
            <person name="Sykes S."/>
            <person name="Wortman J."/>
            <person name="Nusbaum C."/>
            <person name="Birren B."/>
        </authorList>
    </citation>
    <scope>NUCLEOTIDE SEQUENCE</scope>
    <source>
        <strain evidence="2">ERTm3</strain>
    </source>
</reference>
<protein>
    <submittedName>
        <fullName evidence="2">Uncharacterized protein</fullName>
    </submittedName>
</protein>
<keyword evidence="1" id="KW-0732">Signal</keyword>
<evidence type="ECO:0000256" key="1">
    <source>
        <dbReference type="SAM" id="SignalP"/>
    </source>
</evidence>
<dbReference type="HOGENOM" id="CLU_162832_0_0_1"/>